<evidence type="ECO:0000313" key="3">
    <source>
        <dbReference type="Proteomes" id="UP000699462"/>
    </source>
</evidence>
<dbReference type="EMBL" id="JTDF01000228">
    <property type="protein sequence ID" value="KAF8571990.1"/>
    <property type="molecule type" value="Genomic_DNA"/>
</dbReference>
<sequence>MAQAGSQMLQKVSDSSADKVIKQSMTTNATPNFRSRLQKKDYSSSDSITDDGDENLQSSDENPDSGRNLKFIRNCNTSSHTPCCTNRRSRKVTSFEDQAGSRHRKFRSRSHYEPNCGTFCLPNAAFYPQYTMDPNLVQVVYPVHPRSVLGHQVPLRPMFPPSQSTWIPSPMVSSSFGQNGPYSTRSPYCVSTAYEIPDTTLTPGNTVHHQVCTMPETLGRPQAAPPTYHPHISAEEQNEIAGGTEHPEPDPIKFGSSVDKCLWSDQPAPTQLAQPIEPNDAHADNQVDTAPSSNRQEVKSPQVHSFFIPFEQDQTTDRYKVNTFPRRRSSSRKSVKRSTKLSTQNESNVESVQQVTSTTQPFDRSFETSGTTVTSHPHTESSLDQPKTVVGKQKKKTNSSVVPSSCPSAVSSSDSPRQAAKSHSKEENVVADTTGKMDERDEKQRAAKAKREAIFQTYLNRKLSLIGDKNGSSDPPRPSSGSSKNTPPQTSPRHLTNHTQHIPETVNRCQRSYPPKRRTASIPRRRSAGSGRFSYRLSKYL</sequence>
<proteinExistence type="predicted"/>
<reference evidence="2 3" key="1">
    <citation type="submission" date="2019-07" db="EMBL/GenBank/DDBJ databases">
        <title>Annotation for the trematode Paragonimus westermani.</title>
        <authorList>
            <person name="Choi Y.-J."/>
        </authorList>
    </citation>
    <scope>NUCLEOTIDE SEQUENCE [LARGE SCALE GENOMIC DNA]</scope>
    <source>
        <strain evidence="2">180907_Pwestermani</strain>
    </source>
</reference>
<comment type="caution">
    <text evidence="2">The sequence shown here is derived from an EMBL/GenBank/DDBJ whole genome shotgun (WGS) entry which is preliminary data.</text>
</comment>
<feature type="compositionally biased region" description="Polar residues" evidence="1">
    <location>
        <begin position="484"/>
        <end position="510"/>
    </location>
</feature>
<feature type="compositionally biased region" description="Polar residues" evidence="1">
    <location>
        <begin position="286"/>
        <end position="295"/>
    </location>
</feature>
<protein>
    <submittedName>
        <fullName evidence="2">Uncharacterized protein</fullName>
    </submittedName>
</protein>
<feature type="compositionally biased region" description="Polar residues" evidence="1">
    <location>
        <begin position="340"/>
        <end position="385"/>
    </location>
</feature>
<feature type="compositionally biased region" description="Low complexity" evidence="1">
    <location>
        <begin position="399"/>
        <end position="416"/>
    </location>
</feature>
<feature type="region of interest" description="Disordered" evidence="1">
    <location>
        <begin position="465"/>
        <end position="541"/>
    </location>
</feature>
<organism evidence="2 3">
    <name type="scientific">Paragonimus westermani</name>
    <dbReference type="NCBI Taxonomy" id="34504"/>
    <lineage>
        <taxon>Eukaryota</taxon>
        <taxon>Metazoa</taxon>
        <taxon>Spiralia</taxon>
        <taxon>Lophotrochozoa</taxon>
        <taxon>Platyhelminthes</taxon>
        <taxon>Trematoda</taxon>
        <taxon>Digenea</taxon>
        <taxon>Plagiorchiida</taxon>
        <taxon>Troglotremata</taxon>
        <taxon>Troglotrematidae</taxon>
        <taxon>Paragonimus</taxon>
    </lineage>
</organism>
<dbReference type="OrthoDB" id="2125658at2759"/>
<gene>
    <name evidence="2" type="ORF">P879_02889</name>
</gene>
<feature type="region of interest" description="Disordered" evidence="1">
    <location>
        <begin position="82"/>
        <end position="103"/>
    </location>
</feature>
<feature type="compositionally biased region" description="Polar residues" evidence="1">
    <location>
        <begin position="1"/>
        <end position="15"/>
    </location>
</feature>
<name>A0A8T0DWM4_9TREM</name>
<evidence type="ECO:0000313" key="2">
    <source>
        <dbReference type="EMBL" id="KAF8571990.1"/>
    </source>
</evidence>
<feature type="compositionally biased region" description="Polar residues" evidence="1">
    <location>
        <begin position="23"/>
        <end position="35"/>
    </location>
</feature>
<feature type="region of interest" description="Disordered" evidence="1">
    <location>
        <begin position="1"/>
        <end position="69"/>
    </location>
</feature>
<evidence type="ECO:0000256" key="1">
    <source>
        <dbReference type="SAM" id="MobiDB-lite"/>
    </source>
</evidence>
<feature type="compositionally biased region" description="Basic and acidic residues" evidence="1">
    <location>
        <begin position="435"/>
        <end position="449"/>
    </location>
</feature>
<feature type="compositionally biased region" description="Basic residues" evidence="1">
    <location>
        <begin position="514"/>
        <end position="527"/>
    </location>
</feature>
<dbReference type="Proteomes" id="UP000699462">
    <property type="component" value="Unassembled WGS sequence"/>
</dbReference>
<feature type="region of interest" description="Disordered" evidence="1">
    <location>
        <begin position="318"/>
        <end position="449"/>
    </location>
</feature>
<dbReference type="AlphaFoldDB" id="A0A8T0DWM4"/>
<feature type="compositionally biased region" description="Basic residues" evidence="1">
    <location>
        <begin position="325"/>
        <end position="339"/>
    </location>
</feature>
<feature type="region of interest" description="Disordered" evidence="1">
    <location>
        <begin position="241"/>
        <end position="301"/>
    </location>
</feature>
<accession>A0A8T0DWM4</accession>
<keyword evidence="3" id="KW-1185">Reference proteome</keyword>